<organism evidence="2 3">
    <name type="scientific">Riemerella columbipharyngis</name>
    <dbReference type="NCBI Taxonomy" id="1071918"/>
    <lineage>
        <taxon>Bacteria</taxon>
        <taxon>Pseudomonadati</taxon>
        <taxon>Bacteroidota</taxon>
        <taxon>Flavobacteriia</taxon>
        <taxon>Flavobacteriales</taxon>
        <taxon>Weeksellaceae</taxon>
        <taxon>Riemerella</taxon>
    </lineage>
</organism>
<proteinExistence type="predicted"/>
<keyword evidence="1" id="KW-0472">Membrane</keyword>
<sequence>MNFKNPKTIIIIVLTFVIVFLMNYIGNDSPNKLQDAALNGLGGVVGIIVGLFIWNRNKHDNTHQDFD</sequence>
<gene>
    <name evidence="2" type="ORF">SAMN05421544_10839</name>
</gene>
<reference evidence="2 3" key="1">
    <citation type="submission" date="2016-10" db="EMBL/GenBank/DDBJ databases">
        <authorList>
            <person name="de Groot N.N."/>
        </authorList>
    </citation>
    <scope>NUCLEOTIDE SEQUENCE [LARGE SCALE GENOMIC DNA]</scope>
    <source>
        <strain evidence="2 3">DSM 24015</strain>
    </source>
</reference>
<accession>A0A1G7CIJ2</accession>
<evidence type="ECO:0000313" key="3">
    <source>
        <dbReference type="Proteomes" id="UP000198517"/>
    </source>
</evidence>
<name>A0A1G7CIJ2_9FLAO</name>
<dbReference type="STRING" id="1071918.SAMN05421544_10839"/>
<dbReference type="AlphaFoldDB" id="A0A1G7CIJ2"/>
<feature type="transmembrane region" description="Helical" evidence="1">
    <location>
        <begin position="37"/>
        <end position="54"/>
    </location>
</feature>
<dbReference type="RefSeq" id="WP_092736520.1">
    <property type="nucleotide sequence ID" value="NZ_FNAS01000008.1"/>
</dbReference>
<keyword evidence="3" id="KW-1185">Reference proteome</keyword>
<protein>
    <submittedName>
        <fullName evidence="2">Uncharacterized protein</fullName>
    </submittedName>
</protein>
<evidence type="ECO:0000256" key="1">
    <source>
        <dbReference type="SAM" id="Phobius"/>
    </source>
</evidence>
<dbReference type="EMBL" id="FNAS01000008">
    <property type="protein sequence ID" value="SDE38506.1"/>
    <property type="molecule type" value="Genomic_DNA"/>
</dbReference>
<keyword evidence="1" id="KW-0812">Transmembrane</keyword>
<evidence type="ECO:0000313" key="2">
    <source>
        <dbReference type="EMBL" id="SDE38506.1"/>
    </source>
</evidence>
<feature type="transmembrane region" description="Helical" evidence="1">
    <location>
        <begin position="7"/>
        <end position="25"/>
    </location>
</feature>
<keyword evidence="1" id="KW-1133">Transmembrane helix</keyword>
<dbReference type="Proteomes" id="UP000198517">
    <property type="component" value="Unassembled WGS sequence"/>
</dbReference>